<dbReference type="PANTHER" id="PTHR30632:SF0">
    <property type="entry name" value="SULFATE-BINDING PROTEIN"/>
    <property type="match status" value="1"/>
</dbReference>
<dbReference type="InterPro" id="IPR050682">
    <property type="entry name" value="ModA/WtpA"/>
</dbReference>
<comment type="caution">
    <text evidence="1">The sequence shown here is derived from an EMBL/GenBank/DDBJ whole genome shotgun (WGS) entry which is preliminary data.</text>
</comment>
<proteinExistence type="predicted"/>
<dbReference type="Proteomes" id="UP001596302">
    <property type="component" value="Unassembled WGS sequence"/>
</dbReference>
<evidence type="ECO:0000313" key="2">
    <source>
        <dbReference type="Proteomes" id="UP001596302"/>
    </source>
</evidence>
<dbReference type="EMBL" id="JBHSQW010000025">
    <property type="protein sequence ID" value="MFC5994809.1"/>
    <property type="molecule type" value="Genomic_DNA"/>
</dbReference>
<dbReference type="RefSeq" id="WP_379584829.1">
    <property type="nucleotide sequence ID" value="NZ_JBHSQW010000025.1"/>
</dbReference>
<dbReference type="Gene3D" id="3.40.190.10">
    <property type="entry name" value="Periplasmic binding protein-like II"/>
    <property type="match status" value="2"/>
</dbReference>
<organism evidence="1 2">
    <name type="scientific">Pseudonocardia hispaniensis</name>
    <dbReference type="NCBI Taxonomy" id="904933"/>
    <lineage>
        <taxon>Bacteria</taxon>
        <taxon>Bacillati</taxon>
        <taxon>Actinomycetota</taxon>
        <taxon>Actinomycetes</taxon>
        <taxon>Pseudonocardiales</taxon>
        <taxon>Pseudonocardiaceae</taxon>
        <taxon>Pseudonocardia</taxon>
    </lineage>
</organism>
<evidence type="ECO:0000313" key="1">
    <source>
        <dbReference type="EMBL" id="MFC5994809.1"/>
    </source>
</evidence>
<accession>A0ABW1J2V5</accession>
<name>A0ABW1J2V5_9PSEU</name>
<dbReference type="SUPFAM" id="SSF53850">
    <property type="entry name" value="Periplasmic binding protein-like II"/>
    <property type="match status" value="1"/>
</dbReference>
<sequence length="279" mass="30067">MDAIADLHGDPLTAELVLFMNGNQFMVMPELVSAFRAAHPQVGGVFYETIPPGVLLEQTRCGALRMGELVLSVRPDVVAAGPSALAPLHRDGLIETPRVYASNDLAIMVASGNPVGVTGLADLARPEVRVAMPNPVTEGVGELIAQALERAGGVGLRGEVMERKVTAGTTRMTRIHHRESMLWLESGQVDVCPLWTTEARYHQERGAAVEIVPIPPEHNVTGRYSAAVTRKARHAEAAGAFIEFLCRDGAEIYRRYGFGHPIGEKIEVGPDAKDRIVAP</sequence>
<keyword evidence="2" id="KW-1185">Reference proteome</keyword>
<dbReference type="PANTHER" id="PTHR30632">
    <property type="entry name" value="MOLYBDATE-BINDING PERIPLASMIC PROTEIN"/>
    <property type="match status" value="1"/>
</dbReference>
<dbReference type="Pfam" id="PF13531">
    <property type="entry name" value="SBP_bac_11"/>
    <property type="match status" value="1"/>
</dbReference>
<reference evidence="2" key="1">
    <citation type="journal article" date="2019" name="Int. J. Syst. Evol. Microbiol.">
        <title>The Global Catalogue of Microorganisms (GCM) 10K type strain sequencing project: providing services to taxonomists for standard genome sequencing and annotation.</title>
        <authorList>
            <consortium name="The Broad Institute Genomics Platform"/>
            <consortium name="The Broad Institute Genome Sequencing Center for Infectious Disease"/>
            <person name="Wu L."/>
            <person name="Ma J."/>
        </authorList>
    </citation>
    <scope>NUCLEOTIDE SEQUENCE [LARGE SCALE GENOMIC DNA]</scope>
    <source>
        <strain evidence="2">CCM 8391</strain>
    </source>
</reference>
<protein>
    <submittedName>
        <fullName evidence="1">Molybdate ABC transporter substrate-binding protein</fullName>
    </submittedName>
</protein>
<gene>
    <name evidence="1" type="ORF">ACFQE5_11360</name>
</gene>